<organism evidence="1">
    <name type="scientific">bioreactor metagenome</name>
    <dbReference type="NCBI Taxonomy" id="1076179"/>
    <lineage>
        <taxon>unclassified sequences</taxon>
        <taxon>metagenomes</taxon>
        <taxon>ecological metagenomes</taxon>
    </lineage>
</organism>
<accession>A0A645CHE9</accession>
<dbReference type="EMBL" id="VSSQ01027239">
    <property type="protein sequence ID" value="MPM76373.1"/>
    <property type="molecule type" value="Genomic_DNA"/>
</dbReference>
<comment type="caution">
    <text evidence="1">The sequence shown here is derived from an EMBL/GenBank/DDBJ whole genome shotgun (WGS) entry which is preliminary data.</text>
</comment>
<protein>
    <submittedName>
        <fullName evidence="1">Uncharacterized protein</fullName>
    </submittedName>
</protein>
<reference evidence="1" key="1">
    <citation type="submission" date="2019-08" db="EMBL/GenBank/DDBJ databases">
        <authorList>
            <person name="Kucharzyk K."/>
            <person name="Murdoch R.W."/>
            <person name="Higgins S."/>
            <person name="Loffler F."/>
        </authorList>
    </citation>
    <scope>NUCLEOTIDE SEQUENCE</scope>
</reference>
<proteinExistence type="predicted"/>
<sequence length="151" mass="17946">METHRIDKIPLEMIIQMILRILKHILCKANNSLINDFGKLFLCIKGQARVTIKRLQMDIDVGRNVMVDGFLIKPFFTQQCGLIPNNFIQIIWKLIGIADQLAFRSFIRHQLQHRLQYPSEFIQALTMIIRQIHQTVLDLWCQLIQRNRYFI</sequence>
<evidence type="ECO:0000313" key="1">
    <source>
        <dbReference type="EMBL" id="MPM76373.1"/>
    </source>
</evidence>
<name>A0A645CHE9_9ZZZZ</name>
<dbReference type="AlphaFoldDB" id="A0A645CHE9"/>
<gene>
    <name evidence="1" type="ORF">SDC9_123371</name>
</gene>